<dbReference type="Proteomes" id="UP000790377">
    <property type="component" value="Unassembled WGS sequence"/>
</dbReference>
<sequence length="940" mass="101254">MDPPSGIVYHPSPDDSNLAHLPLESVSVKAWMVDVSARICLTQVFANSSETSTGRAKYVFPLPARAAVCAFELEHADGRIITGIAKEKLEAAQMFDKAVQEGRTAGLVEWVTDDTFVISVGSIAAKQTVVARLTFVMDLLDEGIRDHVRLQLPMAVAPRYGQPPSPTHSASAAPASTPLTLQADIQMSDTIHDIRSPTHPGLTLMRYKTRAGRRSQRRMSASFASPTFLTSDFVLSVHAAGLDQPRCFAEVNSGLGADANTETIAFRLTLVPTFKLPRVVSPEFIFVIDRSGSMSGPSIATAKQTLAMLLNLLPNADTKFNIFSFGTHTTSLWPRSVALSQLFVNQAVTHIQSMDADYGGTEIAQALGSALNSRDTQRSTAIFVLTDGGVNDRNDPFAMVRTAVSSSIRHAPLRVFTLGIGAGVSSDMCERLAREGNGECLFALNAESITGKCARLLNAGRTRAIESVSIDWQPSPNPRHRSSGSVSFSSPRRNRAGDGLQQAPWEIQKIYPGMRFVVSAIMPHTVIPNKVVLYAKAENVDEPIELVVPVTEVKPFKDASSTSTVPLVHVLAARSLITELDEDRAVSGSPPANTNNDAAHANADVSTKQSAITKLGLDYQLVSRYTSFVAVESDDTFTRRQSRRFGHGHNNRHSWARGRARAPTRQPPPTADTIGDTNEDTEWTGISVVDDIISGISQLFSAFLNLGSTRQNRNARSNTNAGTGNGNGIPGSFPLGRPRGLGSVSSEGGGDSDNDNDGDRDNYPLRNGNYSTDTFSTLSSLDGSSTSSRWSRSRSPTPPRPALDLFARSPSPVLTFTQVPQLQPHNAHLTASIAPSRLHTQPIPPQAFVLLNFQQCDGSFPPSALSMELSPALRAPPAGVESTVWATALAYAYLAALLGGSEPDLLDCLQEKAREFVEAQGRQFEELVELAKGRLLAPVQ</sequence>
<organism evidence="1 2">
    <name type="scientific">Hygrophoropsis aurantiaca</name>
    <dbReference type="NCBI Taxonomy" id="72124"/>
    <lineage>
        <taxon>Eukaryota</taxon>
        <taxon>Fungi</taxon>
        <taxon>Dikarya</taxon>
        <taxon>Basidiomycota</taxon>
        <taxon>Agaricomycotina</taxon>
        <taxon>Agaricomycetes</taxon>
        <taxon>Agaricomycetidae</taxon>
        <taxon>Boletales</taxon>
        <taxon>Coniophorineae</taxon>
        <taxon>Hygrophoropsidaceae</taxon>
        <taxon>Hygrophoropsis</taxon>
    </lineage>
</organism>
<evidence type="ECO:0000313" key="1">
    <source>
        <dbReference type="EMBL" id="KAH7908679.1"/>
    </source>
</evidence>
<accession>A0ACB8A5A2</accession>
<name>A0ACB8A5A2_9AGAM</name>
<reference evidence="1" key="1">
    <citation type="journal article" date="2021" name="New Phytol.">
        <title>Evolutionary innovations through gain and loss of genes in the ectomycorrhizal Boletales.</title>
        <authorList>
            <person name="Wu G."/>
            <person name="Miyauchi S."/>
            <person name="Morin E."/>
            <person name="Kuo A."/>
            <person name="Drula E."/>
            <person name="Varga T."/>
            <person name="Kohler A."/>
            <person name="Feng B."/>
            <person name="Cao Y."/>
            <person name="Lipzen A."/>
            <person name="Daum C."/>
            <person name="Hundley H."/>
            <person name="Pangilinan J."/>
            <person name="Johnson J."/>
            <person name="Barry K."/>
            <person name="LaButti K."/>
            <person name="Ng V."/>
            <person name="Ahrendt S."/>
            <person name="Min B."/>
            <person name="Choi I.G."/>
            <person name="Park H."/>
            <person name="Plett J.M."/>
            <person name="Magnuson J."/>
            <person name="Spatafora J.W."/>
            <person name="Nagy L.G."/>
            <person name="Henrissat B."/>
            <person name="Grigoriev I.V."/>
            <person name="Yang Z.L."/>
            <person name="Xu J."/>
            <person name="Martin F.M."/>
        </authorList>
    </citation>
    <scope>NUCLEOTIDE SEQUENCE</scope>
    <source>
        <strain evidence="1">ATCC 28755</strain>
    </source>
</reference>
<keyword evidence="2" id="KW-1185">Reference proteome</keyword>
<protein>
    <submittedName>
        <fullName evidence="1">Uncharacterized protein</fullName>
    </submittedName>
</protein>
<proteinExistence type="predicted"/>
<dbReference type="EMBL" id="MU267805">
    <property type="protein sequence ID" value="KAH7908679.1"/>
    <property type="molecule type" value="Genomic_DNA"/>
</dbReference>
<gene>
    <name evidence="1" type="ORF">BJ138DRAFT_1068391</name>
</gene>
<comment type="caution">
    <text evidence="1">The sequence shown here is derived from an EMBL/GenBank/DDBJ whole genome shotgun (WGS) entry which is preliminary data.</text>
</comment>
<evidence type="ECO:0000313" key="2">
    <source>
        <dbReference type="Proteomes" id="UP000790377"/>
    </source>
</evidence>